<proteinExistence type="predicted"/>
<gene>
    <name evidence="1" type="ORF">A2U01_0024922</name>
</gene>
<comment type="caution">
    <text evidence="1">The sequence shown here is derived from an EMBL/GenBank/DDBJ whole genome shotgun (WGS) entry which is preliminary data.</text>
</comment>
<reference evidence="1 2" key="1">
    <citation type="journal article" date="2018" name="Front. Plant Sci.">
        <title>Red Clover (Trifolium pratense) and Zigzag Clover (T. medium) - A Picture of Genomic Similarities and Differences.</title>
        <authorList>
            <person name="Dluhosova J."/>
            <person name="Istvanek J."/>
            <person name="Nedelnik J."/>
            <person name="Repkova J."/>
        </authorList>
    </citation>
    <scope>NUCLEOTIDE SEQUENCE [LARGE SCALE GENOMIC DNA]</scope>
    <source>
        <strain evidence="2">cv. 10/8</strain>
        <tissue evidence="1">Leaf</tissue>
    </source>
</reference>
<dbReference type="Proteomes" id="UP000265520">
    <property type="component" value="Unassembled WGS sequence"/>
</dbReference>
<dbReference type="AlphaFoldDB" id="A0A392NVN6"/>
<name>A0A392NVN6_9FABA</name>
<protein>
    <submittedName>
        <fullName evidence="1">Uncharacterized protein</fullName>
    </submittedName>
</protein>
<evidence type="ECO:0000313" key="1">
    <source>
        <dbReference type="EMBL" id="MCI03881.1"/>
    </source>
</evidence>
<accession>A0A392NVN6</accession>
<dbReference type="EMBL" id="LXQA010053558">
    <property type="protein sequence ID" value="MCI03881.1"/>
    <property type="molecule type" value="Genomic_DNA"/>
</dbReference>
<keyword evidence="2" id="KW-1185">Reference proteome</keyword>
<organism evidence="1 2">
    <name type="scientific">Trifolium medium</name>
    <dbReference type="NCBI Taxonomy" id="97028"/>
    <lineage>
        <taxon>Eukaryota</taxon>
        <taxon>Viridiplantae</taxon>
        <taxon>Streptophyta</taxon>
        <taxon>Embryophyta</taxon>
        <taxon>Tracheophyta</taxon>
        <taxon>Spermatophyta</taxon>
        <taxon>Magnoliopsida</taxon>
        <taxon>eudicotyledons</taxon>
        <taxon>Gunneridae</taxon>
        <taxon>Pentapetalae</taxon>
        <taxon>rosids</taxon>
        <taxon>fabids</taxon>
        <taxon>Fabales</taxon>
        <taxon>Fabaceae</taxon>
        <taxon>Papilionoideae</taxon>
        <taxon>50 kb inversion clade</taxon>
        <taxon>NPAAA clade</taxon>
        <taxon>Hologalegina</taxon>
        <taxon>IRL clade</taxon>
        <taxon>Trifolieae</taxon>
        <taxon>Trifolium</taxon>
    </lineage>
</organism>
<sequence length="46" mass="4969">MVTQMRGGNHVIDNDEILDRRAVSSMGLEGTDASSGSATWLAYERA</sequence>
<evidence type="ECO:0000313" key="2">
    <source>
        <dbReference type="Proteomes" id="UP000265520"/>
    </source>
</evidence>